<dbReference type="Proteomes" id="UP001138686">
    <property type="component" value="Unassembled WGS sequence"/>
</dbReference>
<evidence type="ECO:0000313" key="4">
    <source>
        <dbReference type="Proteomes" id="UP001138686"/>
    </source>
</evidence>
<keyword evidence="1" id="KW-1133">Transmembrane helix</keyword>
<dbReference type="Pfam" id="PF03544">
    <property type="entry name" value="TonB_C"/>
    <property type="match status" value="1"/>
</dbReference>
<sequence length="246" mass="27524">MELKKNPSVSLANWSSTFFLMGLAMMLFISYQAIESKSFDRDLASGEVLDVGDDLEDVIPITDQLTPPPPPPPPPPAISTQVIEVVENDSEVDETLIESSETDQDQVIVEIEEIEDVDVEEEEIVYVPFAVIEDVPIYPGCESKTNNNDRKQCMEAKVMEFVQNKFNTELANDLGLEGKQRISVQFKIDKEGNVVNVRARAPHPRLEQEAIRLVESLPKMIPGKQRGKPVGVLYALPILFKVENTN</sequence>
<organism evidence="3 4">
    <name type="scientific">Halomarinibacterium sedimenti</name>
    <dbReference type="NCBI Taxonomy" id="2857106"/>
    <lineage>
        <taxon>Bacteria</taxon>
        <taxon>Pseudomonadati</taxon>
        <taxon>Bacteroidota</taxon>
        <taxon>Flavobacteriia</taxon>
        <taxon>Flavobacteriales</taxon>
        <taxon>Flavobacteriaceae</taxon>
        <taxon>Halomarinibacterium</taxon>
    </lineage>
</organism>
<dbReference type="EMBL" id="JAHWDP010000002">
    <property type="protein sequence ID" value="MBW2937419.1"/>
    <property type="molecule type" value="Genomic_DNA"/>
</dbReference>
<evidence type="ECO:0000259" key="2">
    <source>
        <dbReference type="Pfam" id="PF03544"/>
    </source>
</evidence>
<name>A0A9X1FMW4_9FLAO</name>
<keyword evidence="1" id="KW-0812">Transmembrane</keyword>
<evidence type="ECO:0000256" key="1">
    <source>
        <dbReference type="SAM" id="Phobius"/>
    </source>
</evidence>
<dbReference type="InterPro" id="IPR037682">
    <property type="entry name" value="TonB_C"/>
</dbReference>
<feature type="domain" description="TonB C-terminal" evidence="2">
    <location>
        <begin position="171"/>
        <end position="241"/>
    </location>
</feature>
<proteinExistence type="predicted"/>
<gene>
    <name evidence="3" type="ORF">KXJ69_04840</name>
</gene>
<dbReference type="GO" id="GO:0055085">
    <property type="term" value="P:transmembrane transport"/>
    <property type="evidence" value="ECO:0007669"/>
    <property type="project" value="InterPro"/>
</dbReference>
<reference evidence="3" key="1">
    <citation type="submission" date="2021-07" db="EMBL/GenBank/DDBJ databases">
        <title>Aureisphaera sp. CAU 1614 isolated from sea sediment.</title>
        <authorList>
            <person name="Kim W."/>
        </authorList>
    </citation>
    <scope>NUCLEOTIDE SEQUENCE</scope>
    <source>
        <strain evidence="3">CAU 1614</strain>
    </source>
</reference>
<keyword evidence="1" id="KW-0472">Membrane</keyword>
<dbReference type="RefSeq" id="WP_219051846.1">
    <property type="nucleotide sequence ID" value="NZ_JAHWDP010000002.1"/>
</dbReference>
<dbReference type="AlphaFoldDB" id="A0A9X1FMW4"/>
<comment type="caution">
    <text evidence="3">The sequence shown here is derived from an EMBL/GenBank/DDBJ whole genome shotgun (WGS) entry which is preliminary data.</text>
</comment>
<accession>A0A9X1FMW4</accession>
<evidence type="ECO:0000313" key="3">
    <source>
        <dbReference type="EMBL" id="MBW2937419.1"/>
    </source>
</evidence>
<protein>
    <submittedName>
        <fullName evidence="3">Energy transducer TonB</fullName>
    </submittedName>
</protein>
<keyword evidence="4" id="KW-1185">Reference proteome</keyword>
<feature type="transmembrane region" description="Helical" evidence="1">
    <location>
        <begin position="12"/>
        <end position="31"/>
    </location>
</feature>